<dbReference type="SUPFAM" id="SSF56235">
    <property type="entry name" value="N-terminal nucleophile aminohydrolases (Ntn hydrolases)"/>
    <property type="match status" value="1"/>
</dbReference>
<comment type="subcellular location">
    <subcellularLocation>
        <location evidence="1 10">Cytoplasm</location>
    </subcellularLocation>
</comment>
<organism evidence="11 12">
    <name type="scientific">Candidatus Thermochlorobacter aerophilus</name>
    <dbReference type="NCBI Taxonomy" id="1868324"/>
    <lineage>
        <taxon>Bacteria</taxon>
        <taxon>Pseudomonadati</taxon>
        <taxon>Chlorobiota</taxon>
        <taxon>Chlorobiia</taxon>
        <taxon>Chlorobiales</taxon>
        <taxon>Candidatus Thermochlorobacteriaceae</taxon>
        <taxon>Candidatus Thermochlorobacter</taxon>
    </lineage>
</organism>
<dbReference type="InterPro" id="IPR022281">
    <property type="entry name" value="ATP-dep_Prtase_HsIV_su"/>
</dbReference>
<evidence type="ECO:0000256" key="8">
    <source>
        <dbReference type="ARBA" id="ARBA00022801"/>
    </source>
</evidence>
<dbReference type="NCBIfam" id="NF003964">
    <property type="entry name" value="PRK05456.1"/>
    <property type="match status" value="1"/>
</dbReference>
<dbReference type="NCBIfam" id="TIGR03692">
    <property type="entry name" value="ATP_dep_HslV"/>
    <property type="match status" value="1"/>
</dbReference>
<evidence type="ECO:0000256" key="1">
    <source>
        <dbReference type="ARBA" id="ARBA00004496"/>
    </source>
</evidence>
<keyword evidence="7 10" id="KW-0479">Metal-binding</keyword>
<dbReference type="InterPro" id="IPR029055">
    <property type="entry name" value="Ntn_hydrolases_N"/>
</dbReference>
<reference evidence="11 12" key="1">
    <citation type="journal article" date="2011" name="ISME J.">
        <title>Community ecology of hot spring cyanobacterial mats: predominant populations and their functional potential.</title>
        <authorList>
            <person name="Klatt C.G."/>
            <person name="Wood J.M."/>
            <person name="Rusch D.B."/>
            <person name="Bateson M.M."/>
            <person name="Hamamura N."/>
            <person name="Heidelberg J.F."/>
            <person name="Grossman A.R."/>
            <person name="Bhaya D."/>
            <person name="Cohan F.M."/>
            <person name="Kuhl M."/>
            <person name="Bryant D.A."/>
            <person name="Ward D.M."/>
        </authorList>
    </citation>
    <scope>NUCLEOTIDE SEQUENCE [LARGE SCALE GENOMIC DNA]</scope>
    <source>
        <strain evidence="11">OS</strain>
    </source>
</reference>
<gene>
    <name evidence="10 11" type="primary">hslV</name>
    <name evidence="11" type="ORF">D0433_02705</name>
</gene>
<protein>
    <recommendedName>
        <fullName evidence="10">ATP-dependent protease subunit HslV</fullName>
        <ecNumber evidence="10">3.4.25.2</ecNumber>
    </recommendedName>
</protein>
<dbReference type="GO" id="GO:0051603">
    <property type="term" value="P:proteolysis involved in protein catabolic process"/>
    <property type="evidence" value="ECO:0007669"/>
    <property type="project" value="InterPro"/>
</dbReference>
<evidence type="ECO:0000313" key="12">
    <source>
        <dbReference type="Proteomes" id="UP000266389"/>
    </source>
</evidence>
<dbReference type="PANTHER" id="PTHR32194">
    <property type="entry name" value="METALLOPROTEASE TLDD"/>
    <property type="match status" value="1"/>
</dbReference>
<dbReference type="InterPro" id="IPR001353">
    <property type="entry name" value="Proteasome_sua/b"/>
</dbReference>
<comment type="similarity">
    <text evidence="2 10">Belongs to the peptidase T1B family. HslV subfamily.</text>
</comment>
<dbReference type="Proteomes" id="UP000266389">
    <property type="component" value="Unassembled WGS sequence"/>
</dbReference>
<dbReference type="PROSITE" id="PS51476">
    <property type="entry name" value="PROTEASOME_BETA_2"/>
    <property type="match status" value="1"/>
</dbReference>
<proteinExistence type="inferred from homology"/>
<dbReference type="Gene3D" id="3.60.20.10">
    <property type="entry name" value="Glutamine Phosphoribosylpyrophosphate, subunit 1, domain 1"/>
    <property type="match status" value="1"/>
</dbReference>
<dbReference type="GO" id="GO:0004298">
    <property type="term" value="F:threonine-type endopeptidase activity"/>
    <property type="evidence" value="ECO:0007669"/>
    <property type="project" value="UniProtKB-KW"/>
</dbReference>
<comment type="activity regulation">
    <text evidence="10">Allosterically activated by HslU binding.</text>
</comment>
<dbReference type="EC" id="3.4.25.2" evidence="10"/>
<comment type="function">
    <text evidence="10">Protease subunit of a proteasome-like degradation complex believed to be a general protein degrading machinery.</text>
</comment>
<feature type="binding site" evidence="10">
    <location>
        <position position="196"/>
    </location>
    <ligand>
        <name>Na(+)</name>
        <dbReference type="ChEBI" id="CHEBI:29101"/>
    </ligand>
</feature>
<dbReference type="GO" id="GO:0005839">
    <property type="term" value="C:proteasome core complex"/>
    <property type="evidence" value="ECO:0007669"/>
    <property type="project" value="InterPro"/>
</dbReference>
<evidence type="ECO:0000256" key="5">
    <source>
        <dbReference type="ARBA" id="ARBA00022670"/>
    </source>
</evidence>
<dbReference type="PANTHER" id="PTHR32194:SF0">
    <property type="entry name" value="ATP-DEPENDENT PROTEASE SUBUNIT HSLV"/>
    <property type="match status" value="1"/>
</dbReference>
<accession>A0A395M311</accession>
<keyword evidence="8 10" id="KW-0378">Hydrolase</keyword>
<dbReference type="Pfam" id="PF00227">
    <property type="entry name" value="Proteasome"/>
    <property type="match status" value="1"/>
</dbReference>
<feature type="active site" evidence="10">
    <location>
        <position position="38"/>
    </location>
</feature>
<comment type="caution">
    <text evidence="11">The sequence shown here is derived from an EMBL/GenBank/DDBJ whole genome shotgun (WGS) entry which is preliminary data.</text>
</comment>
<evidence type="ECO:0000313" key="11">
    <source>
        <dbReference type="EMBL" id="RFM25140.1"/>
    </source>
</evidence>
<feature type="binding site" evidence="10">
    <location>
        <position position="199"/>
    </location>
    <ligand>
        <name>Na(+)</name>
        <dbReference type="ChEBI" id="CHEBI:29101"/>
    </ligand>
</feature>
<evidence type="ECO:0000256" key="10">
    <source>
        <dbReference type="HAMAP-Rule" id="MF_00248"/>
    </source>
</evidence>
<dbReference type="CDD" id="cd01913">
    <property type="entry name" value="protease_HslV"/>
    <property type="match status" value="1"/>
</dbReference>
<feature type="binding site" evidence="10">
    <location>
        <position position="193"/>
    </location>
    <ligand>
        <name>Na(+)</name>
        <dbReference type="ChEBI" id="CHEBI:29101"/>
    </ligand>
</feature>
<keyword evidence="6 10" id="KW-0888">Threonine protease</keyword>
<comment type="catalytic activity">
    <reaction evidence="10">
        <text>ATP-dependent cleavage of peptide bonds with broad specificity.</text>
        <dbReference type="EC" id="3.4.25.2"/>
    </reaction>
</comment>
<comment type="subunit">
    <text evidence="10">A double ring-shaped homohexamer of HslV is capped on each side by a ring-shaped HslU homohexamer. The assembly of the HslU/HslV complex is dependent on binding of ATP.</text>
</comment>
<keyword evidence="4 10" id="KW-0021">Allosteric enzyme</keyword>
<evidence type="ECO:0000256" key="4">
    <source>
        <dbReference type="ARBA" id="ARBA00022533"/>
    </source>
</evidence>
<evidence type="ECO:0000256" key="7">
    <source>
        <dbReference type="ARBA" id="ARBA00022723"/>
    </source>
</evidence>
<name>A0A395M311_9BACT</name>
<dbReference type="PIRSF" id="PIRSF039093">
    <property type="entry name" value="HslV"/>
    <property type="match status" value="1"/>
</dbReference>
<evidence type="ECO:0000256" key="9">
    <source>
        <dbReference type="ARBA" id="ARBA00023053"/>
    </source>
</evidence>
<dbReference type="GO" id="GO:0009376">
    <property type="term" value="C:HslUV protease complex"/>
    <property type="evidence" value="ECO:0007669"/>
    <property type="project" value="UniProtKB-UniRule"/>
</dbReference>
<dbReference type="EMBL" id="PHFL01000010">
    <property type="protein sequence ID" value="RFM25140.1"/>
    <property type="molecule type" value="Genomic_DNA"/>
</dbReference>
<keyword evidence="3 10" id="KW-0963">Cytoplasm</keyword>
<sequence length="208" mass="22578">MQKDLCKFGAFYTTKFFGIKSKGVTLTTVRQQLQLHATTVLGVLRDGRAALGSDGQMTLGNTILKHSTSKVRRMLGGKILAGFAGATADALTLLERFDEKLQAHSGKVERAAVELAKDWRTDKYLRRLEAMLAVLSCDRALIISGTGDVIEPEDSIVAIGSGGMYALAAARALLRSTQKDARTIVEESLKIASEICIYTNSNIKIEEI</sequence>
<evidence type="ECO:0000256" key="3">
    <source>
        <dbReference type="ARBA" id="ARBA00022490"/>
    </source>
</evidence>
<keyword evidence="9 10" id="KW-0915">Sodium</keyword>
<evidence type="ECO:0000256" key="6">
    <source>
        <dbReference type="ARBA" id="ARBA00022698"/>
    </source>
</evidence>
<evidence type="ECO:0000256" key="2">
    <source>
        <dbReference type="ARBA" id="ARBA00006053"/>
    </source>
</evidence>
<dbReference type="AlphaFoldDB" id="A0A395M311"/>
<dbReference type="InterPro" id="IPR023333">
    <property type="entry name" value="Proteasome_suB-type"/>
</dbReference>
<keyword evidence="5 10" id="KW-0645">Protease</keyword>
<dbReference type="GO" id="GO:0046872">
    <property type="term" value="F:metal ion binding"/>
    <property type="evidence" value="ECO:0007669"/>
    <property type="project" value="UniProtKB-KW"/>
</dbReference>
<dbReference type="HAMAP" id="MF_00248">
    <property type="entry name" value="HslV"/>
    <property type="match status" value="1"/>
</dbReference>